<keyword evidence="2" id="KW-1185">Reference proteome</keyword>
<dbReference type="Proteomes" id="UP001556617">
    <property type="component" value="Unassembled WGS sequence"/>
</dbReference>
<proteinExistence type="predicted"/>
<evidence type="ECO:0000313" key="1">
    <source>
        <dbReference type="EMBL" id="MEX0380878.1"/>
    </source>
</evidence>
<keyword evidence="1" id="KW-0723">Serine/threonine-protein kinase</keyword>
<sequence length="53" mass="6073">MNIYIKTLQQLFETLPAIADSEGMLQHQQAQADIMTAYEHLDRAVTRLVVERA</sequence>
<dbReference type="GO" id="GO:0004674">
    <property type="term" value="F:protein serine/threonine kinase activity"/>
    <property type="evidence" value="ECO:0007669"/>
    <property type="project" value="UniProtKB-KW"/>
</dbReference>
<dbReference type="RefSeq" id="WP_367974276.1">
    <property type="nucleotide sequence ID" value="NZ_JBFPEQ010000001.1"/>
</dbReference>
<keyword evidence="1" id="KW-0808">Transferase</keyword>
<reference evidence="1 2" key="1">
    <citation type="submission" date="2024-07" db="EMBL/GenBank/DDBJ databases">
        <authorList>
            <person name="Yun M."/>
        </authorList>
    </citation>
    <scope>NUCLEOTIDE SEQUENCE [LARGE SCALE GENOMIC DNA]</scope>
    <source>
        <strain evidence="1 2">MS01</strain>
    </source>
</reference>
<accession>A0ABV3S482</accession>
<evidence type="ECO:0000313" key="2">
    <source>
        <dbReference type="Proteomes" id="UP001556617"/>
    </source>
</evidence>
<organism evidence="1 2">
    <name type="scientific">Leuconostoc aquikimchii</name>
    <dbReference type="NCBI Taxonomy" id="3236804"/>
    <lineage>
        <taxon>Bacteria</taxon>
        <taxon>Bacillati</taxon>
        <taxon>Bacillota</taxon>
        <taxon>Bacilli</taxon>
        <taxon>Lactobacillales</taxon>
        <taxon>Lactobacillaceae</taxon>
        <taxon>Leuconostoc</taxon>
    </lineage>
</organism>
<dbReference type="EMBL" id="JBFPER010000001">
    <property type="protein sequence ID" value="MEX0380878.1"/>
    <property type="molecule type" value="Genomic_DNA"/>
</dbReference>
<name>A0ABV3S482_9LACO</name>
<protein>
    <submittedName>
        <fullName evidence="1">Serine/threonine protein kinase</fullName>
    </submittedName>
</protein>
<comment type="caution">
    <text evidence="1">The sequence shown here is derived from an EMBL/GenBank/DDBJ whole genome shotgun (WGS) entry which is preliminary data.</text>
</comment>
<keyword evidence="1" id="KW-0418">Kinase</keyword>
<gene>
    <name evidence="1" type="ORF">AB3K24_05880</name>
</gene>